<organism evidence="5 6">
    <name type="scientific">Marinomonas algarum</name>
    <dbReference type="NCBI Taxonomy" id="2883105"/>
    <lineage>
        <taxon>Bacteria</taxon>
        <taxon>Pseudomonadati</taxon>
        <taxon>Pseudomonadota</taxon>
        <taxon>Gammaproteobacteria</taxon>
        <taxon>Oceanospirillales</taxon>
        <taxon>Oceanospirillaceae</taxon>
        <taxon>Marinomonas</taxon>
    </lineage>
</organism>
<dbReference type="PANTHER" id="PTHR46796">
    <property type="entry name" value="HTH-TYPE TRANSCRIPTIONAL ACTIVATOR RHAS-RELATED"/>
    <property type="match status" value="1"/>
</dbReference>
<accession>A0A9X1LFF5</accession>
<dbReference type="AlphaFoldDB" id="A0A9X1LFF5"/>
<dbReference type="InterPro" id="IPR009057">
    <property type="entry name" value="Homeodomain-like_sf"/>
</dbReference>
<proteinExistence type="predicted"/>
<dbReference type="SMART" id="SM00342">
    <property type="entry name" value="HTH_ARAC"/>
    <property type="match status" value="1"/>
</dbReference>
<sequence length="234" mass="26138">MTMNLSIRAYTKQLHCHAHDAYHQLVLPIKGRINMGELGRAMVGECVVIPAGVSHAFQADEAARFIVADVDVLPTCLSNVTSFIFSVSPPLLSFLYFVEKQLEHHVDSTLESSITAVFYQLLEQQDTAGAQDARIRAAQAMITEQLEHTLSIEVLAAVSCLSPTQFKKRFKSCIGMSVYQYIIQQRMEKAQALLTHTDLPVFMVAEKVGYTDLSAFSRRFSLYFGVSPRAFLRA</sequence>
<comment type="caution">
    <text evidence="5">The sequence shown here is derived from an EMBL/GenBank/DDBJ whole genome shotgun (WGS) entry which is preliminary data.</text>
</comment>
<dbReference type="SUPFAM" id="SSF46689">
    <property type="entry name" value="Homeodomain-like"/>
    <property type="match status" value="2"/>
</dbReference>
<evidence type="ECO:0000313" key="5">
    <source>
        <dbReference type="EMBL" id="MCB5162974.1"/>
    </source>
</evidence>
<dbReference type="SUPFAM" id="SSF51182">
    <property type="entry name" value="RmlC-like cupins"/>
    <property type="match status" value="1"/>
</dbReference>
<keyword evidence="3" id="KW-0804">Transcription</keyword>
<dbReference type="InterPro" id="IPR011051">
    <property type="entry name" value="RmlC_Cupin_sf"/>
</dbReference>
<dbReference type="GO" id="GO:0043565">
    <property type="term" value="F:sequence-specific DNA binding"/>
    <property type="evidence" value="ECO:0007669"/>
    <property type="project" value="InterPro"/>
</dbReference>
<keyword evidence="1" id="KW-0805">Transcription regulation</keyword>
<evidence type="ECO:0000259" key="4">
    <source>
        <dbReference type="PROSITE" id="PS01124"/>
    </source>
</evidence>
<evidence type="ECO:0000256" key="1">
    <source>
        <dbReference type="ARBA" id="ARBA00023015"/>
    </source>
</evidence>
<dbReference type="Gene3D" id="1.10.10.60">
    <property type="entry name" value="Homeodomain-like"/>
    <property type="match status" value="2"/>
</dbReference>
<dbReference type="Pfam" id="PF12833">
    <property type="entry name" value="HTH_18"/>
    <property type="match status" value="1"/>
</dbReference>
<reference evidence="5" key="1">
    <citation type="submission" date="2021-10" db="EMBL/GenBank/DDBJ databases">
        <title>Marinomonas pontica sp. nov., isolated from the Black Sea.</title>
        <authorList>
            <person name="Zhao L.-H."/>
            <person name="Xue J.-H."/>
        </authorList>
    </citation>
    <scope>NUCLEOTIDE SEQUENCE</scope>
    <source>
        <strain evidence="5">E8</strain>
    </source>
</reference>
<evidence type="ECO:0000256" key="3">
    <source>
        <dbReference type="ARBA" id="ARBA00023163"/>
    </source>
</evidence>
<gene>
    <name evidence="5" type="ORF">LG368_13875</name>
</gene>
<name>A0A9X1LFF5_9GAMM</name>
<dbReference type="RefSeq" id="WP_226755319.1">
    <property type="nucleotide sequence ID" value="NZ_JAJATW010000029.1"/>
</dbReference>
<protein>
    <submittedName>
        <fullName evidence="5">AraC family transcriptional regulator</fullName>
    </submittedName>
</protein>
<keyword evidence="2" id="KW-0238">DNA-binding</keyword>
<keyword evidence="6" id="KW-1185">Reference proteome</keyword>
<dbReference type="InterPro" id="IPR018060">
    <property type="entry name" value="HTH_AraC"/>
</dbReference>
<dbReference type="EMBL" id="JAJATW010000029">
    <property type="protein sequence ID" value="MCB5162974.1"/>
    <property type="molecule type" value="Genomic_DNA"/>
</dbReference>
<evidence type="ECO:0000313" key="6">
    <source>
        <dbReference type="Proteomes" id="UP001139095"/>
    </source>
</evidence>
<dbReference type="PROSITE" id="PS01124">
    <property type="entry name" value="HTH_ARAC_FAMILY_2"/>
    <property type="match status" value="1"/>
</dbReference>
<dbReference type="Proteomes" id="UP001139095">
    <property type="component" value="Unassembled WGS sequence"/>
</dbReference>
<dbReference type="GO" id="GO:0003700">
    <property type="term" value="F:DNA-binding transcription factor activity"/>
    <property type="evidence" value="ECO:0007669"/>
    <property type="project" value="InterPro"/>
</dbReference>
<dbReference type="InterPro" id="IPR018062">
    <property type="entry name" value="HTH_AraC-typ_CS"/>
</dbReference>
<dbReference type="PROSITE" id="PS00041">
    <property type="entry name" value="HTH_ARAC_FAMILY_1"/>
    <property type="match status" value="1"/>
</dbReference>
<evidence type="ECO:0000256" key="2">
    <source>
        <dbReference type="ARBA" id="ARBA00023125"/>
    </source>
</evidence>
<dbReference type="InterPro" id="IPR050204">
    <property type="entry name" value="AraC_XylS_family_regulators"/>
</dbReference>
<feature type="domain" description="HTH araC/xylS-type" evidence="4">
    <location>
        <begin position="136"/>
        <end position="234"/>
    </location>
</feature>